<name>A0ABD4K5Y8_9ENTR</name>
<protein>
    <submittedName>
        <fullName evidence="2">Uncharacterized protein</fullName>
    </submittedName>
</protein>
<accession>A0ABD4K5Y8</accession>
<proteinExistence type="predicted"/>
<keyword evidence="1" id="KW-0175">Coiled coil</keyword>
<sequence>MALVKVLVANLFAGASLKKLEAGQVYDVDDSIAEKWIVQGKVEKSTEMKGEKLVFEVATPSAPVSSGASDLQSKLNDALEQLKQAKSDADAKDKEHADALEQLKQAHATELESVTKRADEAEAALAASGKKDK</sequence>
<evidence type="ECO:0000256" key="1">
    <source>
        <dbReference type="SAM" id="Coils"/>
    </source>
</evidence>
<dbReference type="EMBL" id="JADIXP010000002">
    <property type="protein sequence ID" value="MBF4176838.1"/>
    <property type="molecule type" value="Genomic_DNA"/>
</dbReference>
<dbReference type="Proteomes" id="UP000628560">
    <property type="component" value="Unassembled WGS sequence"/>
</dbReference>
<dbReference type="RefSeq" id="WP_194512323.1">
    <property type="nucleotide sequence ID" value="NZ_JADIXP010000002.1"/>
</dbReference>
<evidence type="ECO:0000313" key="3">
    <source>
        <dbReference type="Proteomes" id="UP000628560"/>
    </source>
</evidence>
<reference evidence="2 3" key="1">
    <citation type="submission" date="2020-11" db="EMBL/GenBank/DDBJ databases">
        <title>Identification of Lelliottia nimipressuralis from Wound Infection by Whole Genome-Based Bacterial Identification.</title>
        <authorList>
            <person name="Navarathna D.H."/>
            <person name="Choi H."/>
            <person name="Jinadatha C."/>
            <person name="Chatterjee P."/>
            <person name="Hwang M."/>
        </authorList>
    </citation>
    <scope>NUCLEOTIDE SEQUENCE [LARGE SCALE GENOMIC DNA]</scope>
    <source>
        <strain evidence="2 3">DN2020</strain>
    </source>
</reference>
<dbReference type="AlphaFoldDB" id="A0ABD4K5Y8"/>
<gene>
    <name evidence="2" type="ORF">ISP11_03080</name>
</gene>
<feature type="coiled-coil region" evidence="1">
    <location>
        <begin position="68"/>
        <end position="124"/>
    </location>
</feature>
<comment type="caution">
    <text evidence="2">The sequence shown here is derived from an EMBL/GenBank/DDBJ whole genome shotgun (WGS) entry which is preliminary data.</text>
</comment>
<organism evidence="2 3">
    <name type="scientific">Lelliottia nimipressuralis</name>
    <dbReference type="NCBI Taxonomy" id="69220"/>
    <lineage>
        <taxon>Bacteria</taxon>
        <taxon>Pseudomonadati</taxon>
        <taxon>Pseudomonadota</taxon>
        <taxon>Gammaproteobacteria</taxon>
        <taxon>Enterobacterales</taxon>
        <taxon>Enterobacteriaceae</taxon>
        <taxon>Lelliottia</taxon>
    </lineage>
</organism>
<evidence type="ECO:0000313" key="2">
    <source>
        <dbReference type="EMBL" id="MBF4176838.1"/>
    </source>
</evidence>